<comment type="caution">
    <text evidence="1">The sequence shown here is derived from an EMBL/GenBank/DDBJ whole genome shotgun (WGS) entry which is preliminary data.</text>
</comment>
<dbReference type="AlphaFoldDB" id="A0A093RLP2"/>
<dbReference type="eggNOG" id="COG4268">
    <property type="taxonomic scope" value="Bacteria"/>
</dbReference>
<name>A0A093RLP2_9GAMM</name>
<proteinExistence type="predicted"/>
<dbReference type="EMBL" id="JQHM01000006">
    <property type="protein sequence ID" value="KFX04032.1"/>
    <property type="molecule type" value="Genomic_DNA"/>
</dbReference>
<dbReference type="PANTHER" id="PTHR38733">
    <property type="entry name" value="PROTEIN MCRC"/>
    <property type="match status" value="1"/>
</dbReference>
<protein>
    <submittedName>
        <fullName evidence="1">McrBC 5-methylcytosine restriction system protein</fullName>
    </submittedName>
</protein>
<dbReference type="Pfam" id="PF10117">
    <property type="entry name" value="McrBC"/>
    <property type="match status" value="1"/>
</dbReference>
<sequence length="478" mass="55695">MWLFDIIKDGTLVDNRSYFVNNGIFTNKSLGESISLKTKTKGQWTNTKNDESTIWHFLNSVSRDVENELSNNLANALILFNDREYEHNTDDGFITINGTDSRNFTLNTGNLIGFVKRGEYSLKVGSRFGDAFLRYIIADADGFLEMENIGGENNTEGYEWLLAYLWNIKLKKAYRLGIPKTYITKKERNSRIRGTIDTIDYFRNNTSGKYLCTYREHSYDSPATSLFIKAYETIEHQSFCKHTRNIYNAFITANQGVRRSRQEILRTPYFTSPFYNDYNTLIDLSKKIINQEGSDFGHQQESSVFFFDISMLFEYFIRKLLKRSGIRMLSKFELNYKIPTGAFGSYVRKIEPDLVFENDGGIYVFDVKYKTFDPQFGAKREDIFQLHTYIGQYGNGGLIKGCGFIYPISENRWNALNIDKKHGMISDEIHQQGKDIPFYLIFLKIPNNSDPEFNKRMSEECHMFIENINTKVLKNENR</sequence>
<evidence type="ECO:0000313" key="1">
    <source>
        <dbReference type="EMBL" id="KFX04032.1"/>
    </source>
</evidence>
<organism evidence="1 2">
    <name type="scientific">Pectobacterium betavasculorum</name>
    <dbReference type="NCBI Taxonomy" id="55207"/>
    <lineage>
        <taxon>Bacteria</taxon>
        <taxon>Pseudomonadati</taxon>
        <taxon>Pseudomonadota</taxon>
        <taxon>Gammaproteobacteria</taxon>
        <taxon>Enterobacterales</taxon>
        <taxon>Pectobacteriaceae</taxon>
        <taxon>Pectobacterium</taxon>
    </lineage>
</organism>
<reference evidence="1 2" key="1">
    <citation type="submission" date="2014-08" db="EMBL/GenBank/DDBJ databases">
        <title>Genome sequences of NCPPB Pectobacterium isolates.</title>
        <authorList>
            <person name="Glover R.H."/>
            <person name="Sapp M."/>
            <person name="Elphinstone J."/>
        </authorList>
    </citation>
    <scope>NUCLEOTIDE SEQUENCE [LARGE SCALE GENOMIC DNA]</scope>
    <source>
        <strain evidence="1 2">NCPPB 2795</strain>
    </source>
</reference>
<dbReference type="InterPro" id="IPR019292">
    <property type="entry name" value="McrC"/>
</dbReference>
<dbReference type="STRING" id="55207.KP22_14355"/>
<accession>A0A093RLP2</accession>
<evidence type="ECO:0000313" key="2">
    <source>
        <dbReference type="Proteomes" id="UP000032874"/>
    </source>
</evidence>
<dbReference type="RefSeq" id="WP_039324841.1">
    <property type="nucleotide sequence ID" value="NZ_JQHM01000006.1"/>
</dbReference>
<gene>
    <name evidence="1" type="ORF">KP22_14355</name>
</gene>
<dbReference type="PANTHER" id="PTHR38733:SF1">
    <property type="entry name" value="TYPE IV METHYL-DIRECTED RESTRICTION ENZYME ECOKMCRBC"/>
    <property type="match status" value="1"/>
</dbReference>
<dbReference type="Proteomes" id="UP000032874">
    <property type="component" value="Unassembled WGS sequence"/>
</dbReference>